<sequence>MNPWIIIWPAFWITAIGLPLYLFKKHQITFHQKSWQHTLFFIFLSIALLFVYQNFFSIYFNNLSLYPLLAVACLFLLWLWALGTFPNDYYTKQERFGYQLSRFSKLPSSSFADKFGVQWMVNYHAEQK</sequence>
<evidence type="ECO:0000313" key="3">
    <source>
        <dbReference type="Proteomes" id="UP000178892"/>
    </source>
</evidence>
<gene>
    <name evidence="2" type="ORF">A2720_03480</name>
</gene>
<feature type="transmembrane region" description="Helical" evidence="1">
    <location>
        <begin position="65"/>
        <end position="85"/>
    </location>
</feature>
<keyword evidence="1" id="KW-1133">Transmembrane helix</keyword>
<keyword evidence="1" id="KW-0812">Transmembrane</keyword>
<comment type="caution">
    <text evidence="2">The sequence shown here is derived from an EMBL/GenBank/DDBJ whole genome shotgun (WGS) entry which is preliminary data.</text>
</comment>
<proteinExistence type="predicted"/>
<accession>A0A1F5NUE9</accession>
<protein>
    <submittedName>
        <fullName evidence="2">Uncharacterized protein</fullName>
    </submittedName>
</protein>
<dbReference type="Proteomes" id="UP000178892">
    <property type="component" value="Unassembled WGS sequence"/>
</dbReference>
<organism evidence="2 3">
    <name type="scientific">Candidatus Doudnabacteria bacterium RIFCSPHIGHO2_01_FULL_46_24</name>
    <dbReference type="NCBI Taxonomy" id="1817825"/>
    <lineage>
        <taxon>Bacteria</taxon>
        <taxon>Candidatus Doudnaibacteriota</taxon>
    </lineage>
</organism>
<reference evidence="2 3" key="1">
    <citation type="journal article" date="2016" name="Nat. Commun.">
        <title>Thousands of microbial genomes shed light on interconnected biogeochemical processes in an aquifer system.</title>
        <authorList>
            <person name="Anantharaman K."/>
            <person name="Brown C.T."/>
            <person name="Hug L.A."/>
            <person name="Sharon I."/>
            <person name="Castelle C.J."/>
            <person name="Probst A.J."/>
            <person name="Thomas B.C."/>
            <person name="Singh A."/>
            <person name="Wilkins M.J."/>
            <person name="Karaoz U."/>
            <person name="Brodie E.L."/>
            <person name="Williams K.H."/>
            <person name="Hubbard S.S."/>
            <person name="Banfield J.F."/>
        </authorList>
    </citation>
    <scope>NUCLEOTIDE SEQUENCE [LARGE SCALE GENOMIC DNA]</scope>
</reference>
<evidence type="ECO:0000313" key="2">
    <source>
        <dbReference type="EMBL" id="OGE81297.1"/>
    </source>
</evidence>
<dbReference type="STRING" id="1817825.A2720_03480"/>
<keyword evidence="1" id="KW-0472">Membrane</keyword>
<feature type="transmembrane region" description="Helical" evidence="1">
    <location>
        <begin position="6"/>
        <end position="23"/>
    </location>
</feature>
<feature type="transmembrane region" description="Helical" evidence="1">
    <location>
        <begin position="35"/>
        <end position="53"/>
    </location>
</feature>
<dbReference type="AlphaFoldDB" id="A0A1F5NUE9"/>
<name>A0A1F5NUE9_9BACT</name>
<evidence type="ECO:0000256" key="1">
    <source>
        <dbReference type="SAM" id="Phobius"/>
    </source>
</evidence>
<dbReference type="EMBL" id="MFEL01000009">
    <property type="protein sequence ID" value="OGE81297.1"/>
    <property type="molecule type" value="Genomic_DNA"/>
</dbReference>